<dbReference type="RefSeq" id="XP_019098253.1">
    <property type="nucleotide sequence ID" value="XM_019242708.1"/>
</dbReference>
<evidence type="ECO:0000313" key="5">
    <source>
        <dbReference type="Proteomes" id="UP000694864"/>
    </source>
</evidence>
<dbReference type="Gene3D" id="3.30.70.330">
    <property type="match status" value="1"/>
</dbReference>
<organism evidence="5 6">
    <name type="scientific">Camelina sativa</name>
    <name type="common">False flax</name>
    <name type="synonym">Myagrum sativum</name>
    <dbReference type="NCBI Taxonomy" id="90675"/>
    <lineage>
        <taxon>Eukaryota</taxon>
        <taxon>Viridiplantae</taxon>
        <taxon>Streptophyta</taxon>
        <taxon>Embryophyta</taxon>
        <taxon>Tracheophyta</taxon>
        <taxon>Spermatophyta</taxon>
        <taxon>Magnoliopsida</taxon>
        <taxon>eudicotyledons</taxon>
        <taxon>Gunneridae</taxon>
        <taxon>Pentapetalae</taxon>
        <taxon>rosids</taxon>
        <taxon>malvids</taxon>
        <taxon>Brassicales</taxon>
        <taxon>Brassicaceae</taxon>
        <taxon>Camelineae</taxon>
        <taxon>Camelina</taxon>
    </lineage>
</organism>
<dbReference type="InterPro" id="IPR035979">
    <property type="entry name" value="RBD_domain_sf"/>
</dbReference>
<feature type="compositionally biased region" description="Basic and acidic residues" evidence="3">
    <location>
        <begin position="14"/>
        <end position="34"/>
    </location>
</feature>
<proteinExistence type="predicted"/>
<dbReference type="PANTHER" id="PTHR23236:SF11">
    <property type="entry name" value="EUKARYOTIC TRANSLATION INITIATION FACTOR 4H"/>
    <property type="match status" value="1"/>
</dbReference>
<evidence type="ECO:0000256" key="1">
    <source>
        <dbReference type="ARBA" id="ARBA00022884"/>
    </source>
</evidence>
<dbReference type="GeneID" id="109131583"/>
<protein>
    <submittedName>
        <fullName evidence="6">Nucleolin 2-like</fullName>
    </submittedName>
</protein>
<evidence type="ECO:0000259" key="4">
    <source>
        <dbReference type="PROSITE" id="PS50102"/>
    </source>
</evidence>
<dbReference type="Proteomes" id="UP000694864">
    <property type="component" value="Unplaced"/>
</dbReference>
<dbReference type="InterPro" id="IPR000504">
    <property type="entry name" value="RRM_dom"/>
</dbReference>
<feature type="region of interest" description="Disordered" evidence="3">
    <location>
        <begin position="1"/>
        <end position="52"/>
    </location>
</feature>
<evidence type="ECO:0000256" key="2">
    <source>
        <dbReference type="PROSITE-ProRule" id="PRU00176"/>
    </source>
</evidence>
<dbReference type="SUPFAM" id="SSF54928">
    <property type="entry name" value="RNA-binding domain, RBD"/>
    <property type="match status" value="1"/>
</dbReference>
<dbReference type="SMART" id="SM00360">
    <property type="entry name" value="RRM"/>
    <property type="match status" value="1"/>
</dbReference>
<gene>
    <name evidence="6" type="primary">LOC109131583</name>
</gene>
<dbReference type="Pfam" id="PF00076">
    <property type="entry name" value="RRM_1"/>
    <property type="match status" value="1"/>
</dbReference>
<dbReference type="PROSITE" id="PS50102">
    <property type="entry name" value="RRM"/>
    <property type="match status" value="1"/>
</dbReference>
<feature type="compositionally biased region" description="Low complexity" evidence="3">
    <location>
        <begin position="1"/>
        <end position="11"/>
    </location>
</feature>
<evidence type="ECO:0000313" key="6">
    <source>
        <dbReference type="RefSeq" id="XP_019098253.1"/>
    </source>
</evidence>
<feature type="domain" description="RRM" evidence="4">
    <location>
        <begin position="86"/>
        <end position="163"/>
    </location>
</feature>
<keyword evidence="1 2" id="KW-0694">RNA-binding</keyword>
<evidence type="ECO:0000256" key="3">
    <source>
        <dbReference type="SAM" id="MobiDB-lite"/>
    </source>
</evidence>
<accession>A0ABM1RGW5</accession>
<reference evidence="6" key="2">
    <citation type="submission" date="2025-08" db="UniProtKB">
        <authorList>
            <consortium name="RefSeq"/>
        </authorList>
    </citation>
    <scope>IDENTIFICATION</scope>
    <source>
        <tissue evidence="6">Leaf</tissue>
    </source>
</reference>
<dbReference type="InterPro" id="IPR012677">
    <property type="entry name" value="Nucleotide-bd_a/b_plait_sf"/>
</dbReference>
<keyword evidence="5" id="KW-1185">Reference proteome</keyword>
<dbReference type="PANTHER" id="PTHR23236">
    <property type="entry name" value="EUKARYOTIC TRANSLATION INITIATION FACTOR 4B/4H"/>
    <property type="match status" value="1"/>
</dbReference>
<reference evidence="5" key="1">
    <citation type="journal article" date="2014" name="Nat. Commun.">
        <title>The emerging biofuel crop Camelina sativa retains a highly undifferentiated hexaploid genome structure.</title>
        <authorList>
            <person name="Kagale S."/>
            <person name="Koh C."/>
            <person name="Nixon J."/>
            <person name="Bollina V."/>
            <person name="Clarke W.E."/>
            <person name="Tuteja R."/>
            <person name="Spillane C."/>
            <person name="Robinson S.J."/>
            <person name="Links M.G."/>
            <person name="Clarke C."/>
            <person name="Higgins E.E."/>
            <person name="Huebert T."/>
            <person name="Sharpe A.G."/>
            <person name="Parkin I.A."/>
        </authorList>
    </citation>
    <scope>NUCLEOTIDE SEQUENCE [LARGE SCALE GENOMIC DNA]</scope>
    <source>
        <strain evidence="5">cv. DH55</strain>
    </source>
</reference>
<dbReference type="CDD" id="cd00590">
    <property type="entry name" value="RRM_SF"/>
    <property type="match status" value="1"/>
</dbReference>
<name>A0ABM1RGW5_CAMSA</name>
<sequence length="211" mass="24104">MGARASKSSSSGKRKPDDDDLETKPVLKKQKENSDEKEETLTEGLADPSLPHKFDDQEANLISLKETVEGLDETLDFVEEPAVMKNTLFIARLPFRANIQDIIDFFKDVGQVVHVQLAMKEDGRHAGYGFLEFASDNETKKALEKKNGELLFNRKITLHVAKIYPLPKYNPVEKLWYEDNLLRDPNLKQQEEKSDVIRFCGKKTTFSDDDN</sequence>